<comment type="caution">
    <text evidence="1">The sequence shown here is derived from an EMBL/GenBank/DDBJ whole genome shotgun (WGS) entry which is preliminary data.</text>
</comment>
<gene>
    <name evidence="1" type="ORF">IP98_01974</name>
</gene>
<proteinExistence type="predicted"/>
<dbReference type="RefSeq" id="WP_035118722.1">
    <property type="nucleotide sequence ID" value="NZ_AVBI01000024.1"/>
</dbReference>
<dbReference type="EMBL" id="VLKQ01000008">
    <property type="protein sequence ID" value="TWI11806.1"/>
    <property type="molecule type" value="Genomic_DNA"/>
</dbReference>
<evidence type="ECO:0008006" key="3">
    <source>
        <dbReference type="Google" id="ProtNLM"/>
    </source>
</evidence>
<organism evidence="1 2">
    <name type="scientific">Flavobacterium cauense R2A-7</name>
    <dbReference type="NCBI Taxonomy" id="1341154"/>
    <lineage>
        <taxon>Bacteria</taxon>
        <taxon>Pseudomonadati</taxon>
        <taxon>Bacteroidota</taxon>
        <taxon>Flavobacteriia</taxon>
        <taxon>Flavobacteriales</taxon>
        <taxon>Flavobacteriaceae</taxon>
        <taxon>Flavobacterium</taxon>
    </lineage>
</organism>
<dbReference type="STRING" id="1341154.FCR2A7T_28670"/>
<name>A0A562LW32_9FLAO</name>
<dbReference type="AlphaFoldDB" id="A0A562LW32"/>
<dbReference type="OrthoDB" id="1417969at2"/>
<dbReference type="Proteomes" id="UP000319848">
    <property type="component" value="Unassembled WGS sequence"/>
</dbReference>
<protein>
    <recommendedName>
        <fullName evidence="3">Lipoprotein</fullName>
    </recommendedName>
</protein>
<reference evidence="1 2" key="1">
    <citation type="journal article" date="2015" name="Stand. Genomic Sci.">
        <title>Genomic Encyclopedia of Bacterial and Archaeal Type Strains, Phase III: the genomes of soil and plant-associated and newly described type strains.</title>
        <authorList>
            <person name="Whitman W.B."/>
            <person name="Woyke T."/>
            <person name="Klenk H.P."/>
            <person name="Zhou Y."/>
            <person name="Lilburn T.G."/>
            <person name="Beck B.J."/>
            <person name="De Vos P."/>
            <person name="Vandamme P."/>
            <person name="Eisen J.A."/>
            <person name="Garrity G."/>
            <person name="Hugenholtz P."/>
            <person name="Kyrpides N.C."/>
        </authorList>
    </citation>
    <scope>NUCLEOTIDE SEQUENCE [LARGE SCALE GENOMIC DNA]</scope>
    <source>
        <strain evidence="1 2">CGMCC 1.7270</strain>
    </source>
</reference>
<accession>A0A562LW32</accession>
<evidence type="ECO:0000313" key="1">
    <source>
        <dbReference type="EMBL" id="TWI11806.1"/>
    </source>
</evidence>
<sequence length="173" mass="19114">MKKLFGLLVCTLLLSSCDDGDIVLQSFNFNNVAIQKCSDKEVLFKINKEEMLLLDIPAVYFPNEITPDGAPRIVTISSTNRVLYRKYSDNVSSSSICSDVPPASPTVSNEWTAANGGSIEIITTARTVTDEITGEVTITGYNHQIKFINIQFVGAQDSFVFDEYLYGTYTTTL</sequence>
<evidence type="ECO:0000313" key="2">
    <source>
        <dbReference type="Proteomes" id="UP000319848"/>
    </source>
</evidence>
<dbReference type="PROSITE" id="PS51257">
    <property type="entry name" value="PROKAR_LIPOPROTEIN"/>
    <property type="match status" value="1"/>
</dbReference>
<keyword evidence="2" id="KW-1185">Reference proteome</keyword>